<name>A0ABT3GW51_9RHOB</name>
<reference evidence="1 2" key="1">
    <citation type="submission" date="2022-10" db="EMBL/GenBank/DDBJ databases">
        <title>Pararhodobacter sp. nov., isolated from marine algae.</title>
        <authorList>
            <person name="Choi B.J."/>
            <person name="Kim J.M."/>
            <person name="Lee J.K."/>
            <person name="Choi D.G."/>
            <person name="Jeon C.O."/>
        </authorList>
    </citation>
    <scope>NUCLEOTIDE SEQUENCE [LARGE SCALE GENOMIC DNA]</scope>
    <source>
        <strain evidence="1 2">ZQ420</strain>
    </source>
</reference>
<evidence type="ECO:0008006" key="3">
    <source>
        <dbReference type="Google" id="ProtNLM"/>
    </source>
</evidence>
<protein>
    <recommendedName>
        <fullName evidence="3">Twin-arginine translocation signal domain-containing protein</fullName>
    </recommendedName>
</protein>
<gene>
    <name evidence="1" type="ORF">OKW52_05520</name>
</gene>
<dbReference type="EMBL" id="JAPDFL010000001">
    <property type="protein sequence ID" value="MCW1931734.1"/>
    <property type="molecule type" value="Genomic_DNA"/>
</dbReference>
<sequence>MNRREFLRSGAIVAAGSATAATGVEAVTGELVEDPPRPVIPFVIEVLGSPGTFACCYPCDQISHGNQYMLSGGVLIRGERCAGTRVNMNDGAGWLEIPTGSLDSDVIGRVASIHRQDSAGWHRLADW</sequence>
<organism evidence="1 2">
    <name type="scientific">Pararhodobacter zhoushanensis</name>
    <dbReference type="NCBI Taxonomy" id="2479545"/>
    <lineage>
        <taxon>Bacteria</taxon>
        <taxon>Pseudomonadati</taxon>
        <taxon>Pseudomonadota</taxon>
        <taxon>Alphaproteobacteria</taxon>
        <taxon>Rhodobacterales</taxon>
        <taxon>Paracoccaceae</taxon>
        <taxon>Pararhodobacter</taxon>
    </lineage>
</organism>
<proteinExistence type="predicted"/>
<comment type="caution">
    <text evidence="1">The sequence shown here is derived from an EMBL/GenBank/DDBJ whole genome shotgun (WGS) entry which is preliminary data.</text>
</comment>
<dbReference type="RefSeq" id="WP_264504825.1">
    <property type="nucleotide sequence ID" value="NZ_JAPDFL010000001.1"/>
</dbReference>
<dbReference type="Proteomes" id="UP001208938">
    <property type="component" value="Unassembled WGS sequence"/>
</dbReference>
<evidence type="ECO:0000313" key="1">
    <source>
        <dbReference type="EMBL" id="MCW1931734.1"/>
    </source>
</evidence>
<evidence type="ECO:0000313" key="2">
    <source>
        <dbReference type="Proteomes" id="UP001208938"/>
    </source>
</evidence>
<accession>A0ABT3GW51</accession>
<keyword evidence="2" id="KW-1185">Reference proteome</keyword>